<dbReference type="GO" id="GO:0016491">
    <property type="term" value="F:oxidoreductase activity"/>
    <property type="evidence" value="ECO:0007669"/>
    <property type="project" value="InterPro"/>
</dbReference>
<dbReference type="PANTHER" id="PTHR43273:SF3">
    <property type="entry name" value="ANAEROBIC SULFATASE-MATURATING ENZYME HOMOLOG ASLB-RELATED"/>
    <property type="match status" value="1"/>
</dbReference>
<dbReference type="Proteomes" id="UP000006426">
    <property type="component" value="Plasmid pmppla107"/>
</dbReference>
<organism evidence="2 3">
    <name type="scientific">Pseudomonas amygdali pv. lachrymans str. M301315</name>
    <dbReference type="NCBI Taxonomy" id="629260"/>
    <lineage>
        <taxon>Bacteria</taxon>
        <taxon>Pseudomonadati</taxon>
        <taxon>Pseudomonadota</taxon>
        <taxon>Gammaproteobacteria</taxon>
        <taxon>Pseudomonadales</taxon>
        <taxon>Pseudomonadaceae</taxon>
        <taxon>Pseudomonas</taxon>
        <taxon>Pseudomonas amygdali</taxon>
    </lineage>
</organism>
<name>A0AAD0M6U5_PSEAV</name>
<dbReference type="EMBL" id="CP031226">
    <property type="protein sequence ID" value="AXH59475.1"/>
    <property type="molecule type" value="Genomic_DNA"/>
</dbReference>
<proteinExistence type="predicted"/>
<dbReference type="NCBIfam" id="TIGR04085">
    <property type="entry name" value="rSAM_more_4Fe4S"/>
    <property type="match status" value="1"/>
</dbReference>
<gene>
    <name evidence="2" type="ORF">PLA107_030070</name>
</gene>
<sequence>MSARPFTLHIRLTHGCNASCTYCSSWQQKAGKAMGPAEMSKALPFIHEIWGKLGISPTFLNIEFVGGEILLIQPALLSDTVREVRSFFDGKGIQVRDGAQSNLIGSDERIEHLYELFDGRVGTSIDRFTNQRQLGLKGSDATRADRYRSFFASSNEKVRSITRKTPPAVLTLDAKTLPHLDQELALAINEGRELTLRPVFQGGSEIDGISNQALGQALSAGFEAWMKAGMRVRIEPFVNLLRRRLFDEARADQGFCAWQADCGVKSLSLEPNGDLYICQELADMGELKLGNALRGEFDEALHLQIRNRSDLLEAGCFECPYFNSCQGGCMQQSLEAGTGIYGKTQWCEAWKMLFSTMDKAIEHWGSDRMRMRFNGLIGSK</sequence>
<reference evidence="2 3" key="1">
    <citation type="journal article" date="2011" name="PLoS Pathog.">
        <title>Dynamic evolution of pathogenicity revealed by sequencing and comparative genomics of 19 Pseudomonas syringae isolates.</title>
        <authorList>
            <person name="Baltrus D.A."/>
            <person name="Nishimura M.T."/>
            <person name="Romanchuk A."/>
            <person name="Chang J.H."/>
            <person name="Mukhtar M.S."/>
            <person name="Cherkis K."/>
            <person name="Roach J."/>
            <person name="Grant S.R."/>
            <person name="Jones C.D."/>
            <person name="Dangl J.L."/>
        </authorList>
    </citation>
    <scope>NUCLEOTIDE SEQUENCE [LARGE SCALE GENOMIC DNA]</scope>
    <source>
        <strain evidence="2 3">M301315</strain>
    </source>
</reference>
<keyword evidence="2" id="KW-0614">Plasmid</keyword>
<dbReference type="AlphaFoldDB" id="A0AAD0M6U5"/>
<dbReference type="InterPro" id="IPR023867">
    <property type="entry name" value="Sulphatase_maturase_rSAM"/>
</dbReference>
<protein>
    <submittedName>
        <fullName evidence="2">SPASM domain-containing protein</fullName>
    </submittedName>
</protein>
<evidence type="ECO:0000256" key="1">
    <source>
        <dbReference type="ARBA" id="ARBA00001966"/>
    </source>
</evidence>
<dbReference type="SUPFAM" id="SSF102114">
    <property type="entry name" value="Radical SAM enzymes"/>
    <property type="match status" value="2"/>
</dbReference>
<evidence type="ECO:0000313" key="3">
    <source>
        <dbReference type="Proteomes" id="UP000006426"/>
    </source>
</evidence>
<geneLocation type="plasmid" evidence="3">
    <name>pmppla107</name>
</geneLocation>
<dbReference type="Gene3D" id="3.20.20.70">
    <property type="entry name" value="Aldolase class I"/>
    <property type="match status" value="1"/>
</dbReference>
<dbReference type="CDD" id="cd01335">
    <property type="entry name" value="Radical_SAM"/>
    <property type="match status" value="1"/>
</dbReference>
<evidence type="ECO:0000313" key="2">
    <source>
        <dbReference type="EMBL" id="AXH59475.1"/>
    </source>
</evidence>
<dbReference type="PANTHER" id="PTHR43273">
    <property type="entry name" value="ANAEROBIC SULFATASE-MATURATING ENZYME HOMOLOG ASLB-RELATED"/>
    <property type="match status" value="1"/>
</dbReference>
<dbReference type="InterPro" id="IPR013785">
    <property type="entry name" value="Aldolase_TIM"/>
</dbReference>
<dbReference type="InterPro" id="IPR023885">
    <property type="entry name" value="4Fe4S-binding_SPASM_dom"/>
</dbReference>
<comment type="cofactor">
    <cofactor evidence="1">
        <name>[4Fe-4S] cluster</name>
        <dbReference type="ChEBI" id="CHEBI:49883"/>
    </cofactor>
</comment>
<accession>A0AAD0M6U5</accession>
<dbReference type="InterPro" id="IPR058240">
    <property type="entry name" value="rSAM_sf"/>
</dbReference>